<evidence type="ECO:0000259" key="1">
    <source>
        <dbReference type="PROSITE" id="PS50835"/>
    </source>
</evidence>
<dbReference type="Proteomes" id="UP001487740">
    <property type="component" value="Unassembled WGS sequence"/>
</dbReference>
<dbReference type="PANTHER" id="PTHR23279">
    <property type="entry name" value="DEFECTIVE PROBOSCIS EXTENSION RESPONSE DPR -RELATED"/>
    <property type="match status" value="1"/>
</dbReference>
<feature type="domain" description="Ig-like" evidence="1">
    <location>
        <begin position="43"/>
        <end position="147"/>
    </location>
</feature>
<dbReference type="InterPro" id="IPR037448">
    <property type="entry name" value="Zig-8"/>
</dbReference>
<accession>A0AAW0T1U3</accession>
<dbReference type="SMART" id="SM00409">
    <property type="entry name" value="IG"/>
    <property type="match status" value="2"/>
</dbReference>
<dbReference type="PANTHER" id="PTHR23279:SF6">
    <property type="entry name" value="DEFECTIVE PROBOSCIS EXTENSION RESPONSE 7, ISOFORM F"/>
    <property type="match status" value="1"/>
</dbReference>
<evidence type="ECO:0000313" key="3">
    <source>
        <dbReference type="Proteomes" id="UP001487740"/>
    </source>
</evidence>
<dbReference type="InterPro" id="IPR036179">
    <property type="entry name" value="Ig-like_dom_sf"/>
</dbReference>
<evidence type="ECO:0000313" key="2">
    <source>
        <dbReference type="EMBL" id="KAK8380976.1"/>
    </source>
</evidence>
<dbReference type="SUPFAM" id="SSF48726">
    <property type="entry name" value="Immunoglobulin"/>
    <property type="match status" value="2"/>
</dbReference>
<dbReference type="GO" id="GO:0032589">
    <property type="term" value="C:neuron projection membrane"/>
    <property type="evidence" value="ECO:0007669"/>
    <property type="project" value="TreeGrafter"/>
</dbReference>
<keyword evidence="3" id="KW-1185">Reference proteome</keyword>
<proteinExistence type="predicted"/>
<dbReference type="InterPro" id="IPR013106">
    <property type="entry name" value="Ig_V-set"/>
</dbReference>
<protein>
    <recommendedName>
        <fullName evidence="1">Ig-like domain-containing protein</fullName>
    </recommendedName>
</protein>
<dbReference type="SMART" id="SM00408">
    <property type="entry name" value="IGc2"/>
    <property type="match status" value="2"/>
</dbReference>
<gene>
    <name evidence="2" type="ORF">O3P69_008119</name>
</gene>
<dbReference type="PROSITE" id="PS50835">
    <property type="entry name" value="IG_LIKE"/>
    <property type="match status" value="2"/>
</dbReference>
<dbReference type="InterPro" id="IPR003599">
    <property type="entry name" value="Ig_sub"/>
</dbReference>
<dbReference type="FunFam" id="2.60.40.10:FF:000129">
    <property type="entry name" value="CLUMA_CG018772, isoform A"/>
    <property type="match status" value="1"/>
</dbReference>
<dbReference type="Pfam" id="PF07686">
    <property type="entry name" value="V-set"/>
    <property type="match status" value="1"/>
</dbReference>
<reference evidence="2 3" key="1">
    <citation type="submission" date="2023-03" db="EMBL/GenBank/DDBJ databases">
        <title>High-quality genome of Scylla paramamosain provides insights in environmental adaptation.</title>
        <authorList>
            <person name="Zhang L."/>
        </authorList>
    </citation>
    <scope>NUCLEOTIDE SEQUENCE [LARGE SCALE GENOMIC DNA]</scope>
    <source>
        <strain evidence="2">LZ_2023a</strain>
        <tissue evidence="2">Muscle</tissue>
    </source>
</reference>
<dbReference type="InterPro" id="IPR013783">
    <property type="entry name" value="Ig-like_fold"/>
</dbReference>
<dbReference type="InterPro" id="IPR003598">
    <property type="entry name" value="Ig_sub2"/>
</dbReference>
<sequence length="336" mass="37713">MMESLLSKEHQDTSCILETLLVPLSFDPKKLESSSQLWSGYHPNINVLTTSFEDSTPTNITALVGDSAFLPCTVFHLGDRSVTWMRKRDLHILTAGIYTYSADERFMVLHPENSNDWTLHIKFATLRDSGVYECQVNSDPKISRTVFLNVIENQLDDPGPYGIAVTDTRFPDYKFDYDERLRTYKKTKRIKVPVVLIEGPQERHIQRGSILGITCVVRHAPQEAPENILWFHGALSIDYDSPRGGVSIQTEKSLTKTVSKLMLSAVDQSDTGEYSCSPTALEPAEITVHVQDGQIQQPVKQGLGFSKAPRCAASYSILLLLATLIQLYTSEWSLLD</sequence>
<name>A0AAW0T1U3_SCYPA</name>
<dbReference type="GO" id="GO:0050808">
    <property type="term" value="P:synapse organization"/>
    <property type="evidence" value="ECO:0007669"/>
    <property type="project" value="TreeGrafter"/>
</dbReference>
<feature type="domain" description="Ig-like" evidence="1">
    <location>
        <begin position="193"/>
        <end position="287"/>
    </location>
</feature>
<dbReference type="EMBL" id="JARAKH010000041">
    <property type="protein sequence ID" value="KAK8380976.1"/>
    <property type="molecule type" value="Genomic_DNA"/>
</dbReference>
<organism evidence="2 3">
    <name type="scientific">Scylla paramamosain</name>
    <name type="common">Mud crab</name>
    <dbReference type="NCBI Taxonomy" id="85552"/>
    <lineage>
        <taxon>Eukaryota</taxon>
        <taxon>Metazoa</taxon>
        <taxon>Ecdysozoa</taxon>
        <taxon>Arthropoda</taxon>
        <taxon>Crustacea</taxon>
        <taxon>Multicrustacea</taxon>
        <taxon>Malacostraca</taxon>
        <taxon>Eumalacostraca</taxon>
        <taxon>Eucarida</taxon>
        <taxon>Decapoda</taxon>
        <taxon>Pleocyemata</taxon>
        <taxon>Brachyura</taxon>
        <taxon>Eubrachyura</taxon>
        <taxon>Portunoidea</taxon>
        <taxon>Portunidae</taxon>
        <taxon>Portuninae</taxon>
        <taxon>Scylla</taxon>
    </lineage>
</organism>
<dbReference type="Gene3D" id="2.60.40.10">
    <property type="entry name" value="Immunoglobulins"/>
    <property type="match status" value="2"/>
</dbReference>
<dbReference type="AlphaFoldDB" id="A0AAW0T1U3"/>
<dbReference type="InterPro" id="IPR007110">
    <property type="entry name" value="Ig-like_dom"/>
</dbReference>
<comment type="caution">
    <text evidence="2">The sequence shown here is derived from an EMBL/GenBank/DDBJ whole genome shotgun (WGS) entry which is preliminary data.</text>
</comment>